<dbReference type="KEGG" id="alam:RT761_01023"/>
<reference evidence="1 2" key="1">
    <citation type="journal article" date="2021" name="Nat. Commun.">
        <title>Isolation of a member of the candidate phylum Atribacteria reveals a unique cell membrane structure.</title>
        <authorList>
            <person name="Taiki K."/>
            <person name="Nobu M.K."/>
            <person name="Kusada H."/>
            <person name="Meng X.-Y."/>
            <person name="Hosoki N."/>
            <person name="Uematsu K."/>
            <person name="Yoshioka H."/>
            <person name="Kamagata Y."/>
            <person name="Tamaki H."/>
        </authorList>
    </citation>
    <scope>NUCLEOTIDE SEQUENCE [LARGE SCALE GENOMIC DNA]</scope>
    <source>
        <strain evidence="1 2">RT761</strain>
    </source>
</reference>
<dbReference type="RefSeq" id="WP_218112991.1">
    <property type="nucleotide sequence ID" value="NZ_CP065383.1"/>
</dbReference>
<organism evidence="1 2">
    <name type="scientific">Atribacter laminatus</name>
    <dbReference type="NCBI Taxonomy" id="2847778"/>
    <lineage>
        <taxon>Bacteria</taxon>
        <taxon>Pseudomonadati</taxon>
        <taxon>Atribacterota</taxon>
        <taxon>Atribacteria</taxon>
        <taxon>Atribacterales</taxon>
        <taxon>Atribacteraceae</taxon>
        <taxon>Atribacter</taxon>
    </lineage>
</organism>
<name>A0A7T1AKW5_ATRLM</name>
<evidence type="ECO:0000313" key="2">
    <source>
        <dbReference type="Proteomes" id="UP000594463"/>
    </source>
</evidence>
<evidence type="ECO:0000313" key="1">
    <source>
        <dbReference type="EMBL" id="QPM67811.1"/>
    </source>
</evidence>
<sequence length="383" mass="44072">MNIITREDIQNLLKKQEGVCVSLYSPMEKSGDTQQNPIRFKNLLSIAEKHLIDRGFRENELKDYLSPVKKFQQDSLFWEHQSDGLAVFLSKNFFHSYRQPYRFKELVFVADHFHIKPLLPLLVGDGRFFILAISQNSIKLMQGTRYTVNEIDLEGVPEGLASVIRQEGMEKLLQFHTGTPTTRGDRSAIFFGHGAGYNTKEIIQRYFQVVNKSLHEYLRNEKIPLVLAGVDYLLPIYREVNTYPYLLEEGIEGNPENLTKDKLHEKVWKIVEPIFYQAQREALEKCEALLQKGERTASIKLEDIIPAAYHGRIDTLFVAIGIEKWGRFNPDNNQIIIHEKNEPGDTDLLDFCANQVLRHSGSVFALKADNIPGKSIIASVFRY</sequence>
<keyword evidence="2" id="KW-1185">Reference proteome</keyword>
<dbReference type="Pfam" id="PF18849">
    <property type="entry name" value="baeRF_family7"/>
    <property type="match status" value="1"/>
</dbReference>
<dbReference type="AlphaFoldDB" id="A0A7T1AKW5"/>
<protein>
    <submittedName>
        <fullName evidence="1">Uncharacterized protein</fullName>
    </submittedName>
</protein>
<accession>A0A7T1AKW5</accession>
<dbReference type="Proteomes" id="UP000594463">
    <property type="component" value="Chromosome"/>
</dbReference>
<proteinExistence type="predicted"/>
<dbReference type="EMBL" id="CP065383">
    <property type="protein sequence ID" value="QPM67811.1"/>
    <property type="molecule type" value="Genomic_DNA"/>
</dbReference>
<dbReference type="InterPro" id="IPR040837">
    <property type="entry name" value="Bact_RF_family7"/>
</dbReference>
<gene>
    <name evidence="1" type="ORF">RT761_01023</name>
</gene>